<dbReference type="GO" id="GO:0020037">
    <property type="term" value="F:heme binding"/>
    <property type="evidence" value="ECO:0007669"/>
    <property type="project" value="InterPro"/>
</dbReference>
<dbReference type="Pfam" id="PF00067">
    <property type="entry name" value="p450"/>
    <property type="match status" value="1"/>
</dbReference>
<keyword evidence="9" id="KW-1185">Reference proteome</keyword>
<dbReference type="InterPro" id="IPR001128">
    <property type="entry name" value="Cyt_P450"/>
</dbReference>
<reference evidence="8" key="2">
    <citation type="submission" date="2023-06" db="EMBL/GenBank/DDBJ databases">
        <authorList>
            <consortium name="Lawrence Berkeley National Laboratory"/>
            <person name="Haridas S."/>
            <person name="Hensen N."/>
            <person name="Bonometti L."/>
            <person name="Westerberg I."/>
            <person name="Brannstrom I.O."/>
            <person name="Guillou S."/>
            <person name="Cros-Aarteil S."/>
            <person name="Calhoun S."/>
            <person name="Kuo A."/>
            <person name="Mondo S."/>
            <person name="Pangilinan J."/>
            <person name="Riley R."/>
            <person name="LaButti K."/>
            <person name="Andreopoulos B."/>
            <person name="Lipzen A."/>
            <person name="Chen C."/>
            <person name="Yanf M."/>
            <person name="Daum C."/>
            <person name="Ng V."/>
            <person name="Clum A."/>
            <person name="Steindorff A."/>
            <person name="Ohm R."/>
            <person name="Martin F."/>
            <person name="Silar P."/>
            <person name="Natvig D."/>
            <person name="Lalanne C."/>
            <person name="Gautier V."/>
            <person name="Ament-velasquez S.L."/>
            <person name="Kruys A."/>
            <person name="Hutchinson M.I."/>
            <person name="Powell A.J."/>
            <person name="Barry K."/>
            <person name="Miller A.N."/>
            <person name="Grigoriev I.V."/>
            <person name="Debuchy R."/>
            <person name="Gladieux P."/>
            <person name="Thoren M.H."/>
            <person name="Johannesson H."/>
        </authorList>
    </citation>
    <scope>NUCLEOTIDE SEQUENCE</scope>
    <source>
        <strain evidence="8">CBS 232.78</strain>
    </source>
</reference>
<evidence type="ECO:0000256" key="3">
    <source>
        <dbReference type="ARBA" id="ARBA00022617"/>
    </source>
</evidence>
<proteinExistence type="inferred from homology"/>
<comment type="similarity">
    <text evidence="2">Belongs to the cytochrome P450 family.</text>
</comment>
<dbReference type="GO" id="GO:0016705">
    <property type="term" value="F:oxidoreductase activity, acting on paired donors, with incorporation or reduction of molecular oxygen"/>
    <property type="evidence" value="ECO:0007669"/>
    <property type="project" value="InterPro"/>
</dbReference>
<dbReference type="GO" id="GO:0005506">
    <property type="term" value="F:iron ion binding"/>
    <property type="evidence" value="ECO:0007669"/>
    <property type="project" value="InterPro"/>
</dbReference>
<keyword evidence="3" id="KW-0349">Heme</keyword>
<sequence>MAKWYTLTTFDIVGDLIFAMPMGGLDRGDFHPWVTFVLRGTRANNVTSTMCNLGMRWLVQLLFGLIGNAAIVQEGKFSEDMVRHRLSIDRGKEDFVQALADLTLEKARKEVRSAFSNAVQISVASVTDLPYLDAVINEALRLYPPLPVDLVRVVPPEGAHIAGHYISGGDNWAEPAAFKP</sequence>
<accession>A0AAE0U7H0</accession>
<dbReference type="GO" id="GO:0004497">
    <property type="term" value="F:monooxygenase activity"/>
    <property type="evidence" value="ECO:0007669"/>
    <property type="project" value="UniProtKB-KW"/>
</dbReference>
<evidence type="ECO:0000256" key="4">
    <source>
        <dbReference type="ARBA" id="ARBA00022723"/>
    </source>
</evidence>
<keyword evidence="5" id="KW-0560">Oxidoreductase</keyword>
<keyword evidence="6" id="KW-0408">Iron</keyword>
<dbReference type="AlphaFoldDB" id="A0AAE0U7H0"/>
<organism evidence="8 9">
    <name type="scientific">Podospora didyma</name>
    <dbReference type="NCBI Taxonomy" id="330526"/>
    <lineage>
        <taxon>Eukaryota</taxon>
        <taxon>Fungi</taxon>
        <taxon>Dikarya</taxon>
        <taxon>Ascomycota</taxon>
        <taxon>Pezizomycotina</taxon>
        <taxon>Sordariomycetes</taxon>
        <taxon>Sordariomycetidae</taxon>
        <taxon>Sordariales</taxon>
        <taxon>Podosporaceae</taxon>
        <taxon>Podospora</taxon>
    </lineage>
</organism>
<evidence type="ECO:0000313" key="9">
    <source>
        <dbReference type="Proteomes" id="UP001285441"/>
    </source>
</evidence>
<dbReference type="InterPro" id="IPR036396">
    <property type="entry name" value="Cyt_P450_sf"/>
</dbReference>
<keyword evidence="4" id="KW-0479">Metal-binding</keyword>
<dbReference type="Gene3D" id="1.10.630.10">
    <property type="entry name" value="Cytochrome P450"/>
    <property type="match status" value="1"/>
</dbReference>
<dbReference type="EMBL" id="JAULSW010000001">
    <property type="protein sequence ID" value="KAK3393264.1"/>
    <property type="molecule type" value="Genomic_DNA"/>
</dbReference>
<evidence type="ECO:0000256" key="6">
    <source>
        <dbReference type="ARBA" id="ARBA00023004"/>
    </source>
</evidence>
<evidence type="ECO:0000256" key="5">
    <source>
        <dbReference type="ARBA" id="ARBA00023002"/>
    </source>
</evidence>
<name>A0AAE0U7H0_9PEZI</name>
<dbReference type="InterPro" id="IPR050121">
    <property type="entry name" value="Cytochrome_P450_monoxygenase"/>
</dbReference>
<evidence type="ECO:0000256" key="1">
    <source>
        <dbReference type="ARBA" id="ARBA00001971"/>
    </source>
</evidence>
<keyword evidence="7" id="KW-0503">Monooxygenase</keyword>
<dbReference type="PANTHER" id="PTHR24305:SF29">
    <property type="entry name" value="BENZOATE-PARA-HYDROXYLASE"/>
    <property type="match status" value="1"/>
</dbReference>
<comment type="cofactor">
    <cofactor evidence="1">
        <name>heme</name>
        <dbReference type="ChEBI" id="CHEBI:30413"/>
    </cofactor>
</comment>
<reference evidence="8" key="1">
    <citation type="journal article" date="2023" name="Mol. Phylogenet. Evol.">
        <title>Genome-scale phylogeny and comparative genomics of the fungal order Sordariales.</title>
        <authorList>
            <person name="Hensen N."/>
            <person name="Bonometti L."/>
            <person name="Westerberg I."/>
            <person name="Brannstrom I.O."/>
            <person name="Guillou S."/>
            <person name="Cros-Aarteil S."/>
            <person name="Calhoun S."/>
            <person name="Haridas S."/>
            <person name="Kuo A."/>
            <person name="Mondo S."/>
            <person name="Pangilinan J."/>
            <person name="Riley R."/>
            <person name="LaButti K."/>
            <person name="Andreopoulos B."/>
            <person name="Lipzen A."/>
            <person name="Chen C."/>
            <person name="Yan M."/>
            <person name="Daum C."/>
            <person name="Ng V."/>
            <person name="Clum A."/>
            <person name="Steindorff A."/>
            <person name="Ohm R.A."/>
            <person name="Martin F."/>
            <person name="Silar P."/>
            <person name="Natvig D.O."/>
            <person name="Lalanne C."/>
            <person name="Gautier V."/>
            <person name="Ament-Velasquez S.L."/>
            <person name="Kruys A."/>
            <person name="Hutchinson M.I."/>
            <person name="Powell A.J."/>
            <person name="Barry K."/>
            <person name="Miller A.N."/>
            <person name="Grigoriev I.V."/>
            <person name="Debuchy R."/>
            <person name="Gladieux P."/>
            <person name="Hiltunen Thoren M."/>
            <person name="Johannesson H."/>
        </authorList>
    </citation>
    <scope>NUCLEOTIDE SEQUENCE</scope>
    <source>
        <strain evidence="8">CBS 232.78</strain>
    </source>
</reference>
<evidence type="ECO:0000256" key="2">
    <source>
        <dbReference type="ARBA" id="ARBA00010617"/>
    </source>
</evidence>
<comment type="caution">
    <text evidence="8">The sequence shown here is derived from an EMBL/GenBank/DDBJ whole genome shotgun (WGS) entry which is preliminary data.</text>
</comment>
<evidence type="ECO:0000313" key="8">
    <source>
        <dbReference type="EMBL" id="KAK3393264.1"/>
    </source>
</evidence>
<dbReference type="Proteomes" id="UP001285441">
    <property type="component" value="Unassembled WGS sequence"/>
</dbReference>
<dbReference type="PANTHER" id="PTHR24305">
    <property type="entry name" value="CYTOCHROME P450"/>
    <property type="match status" value="1"/>
</dbReference>
<protein>
    <submittedName>
        <fullName evidence="8">Cytochrome P450</fullName>
    </submittedName>
</protein>
<gene>
    <name evidence="8" type="ORF">B0H63DRAFT_443520</name>
</gene>
<dbReference type="SUPFAM" id="SSF48264">
    <property type="entry name" value="Cytochrome P450"/>
    <property type="match status" value="1"/>
</dbReference>
<evidence type="ECO:0000256" key="7">
    <source>
        <dbReference type="ARBA" id="ARBA00023033"/>
    </source>
</evidence>